<keyword evidence="6 8" id="KW-1133">Transmembrane helix</keyword>
<organism evidence="9 10">
    <name type="scientific">Allofranklinella schreckenbergeri</name>
    <dbReference type="NCBI Taxonomy" id="1076744"/>
    <lineage>
        <taxon>Bacteria</taxon>
        <taxon>Pseudomonadati</taxon>
        <taxon>Pseudomonadota</taxon>
        <taxon>Betaproteobacteria</taxon>
        <taxon>Burkholderiales</taxon>
        <taxon>Comamonadaceae</taxon>
        <taxon>Allofranklinella</taxon>
    </lineage>
</organism>
<keyword evidence="3" id="KW-0488">Methylation</keyword>
<evidence type="ECO:0000256" key="8">
    <source>
        <dbReference type="SAM" id="Phobius"/>
    </source>
</evidence>
<dbReference type="RefSeq" id="WP_122247401.1">
    <property type="nucleotide sequence ID" value="NZ_RDQK01000003.1"/>
</dbReference>
<dbReference type="InterPro" id="IPR012902">
    <property type="entry name" value="N_methyl_site"/>
</dbReference>
<evidence type="ECO:0000256" key="3">
    <source>
        <dbReference type="ARBA" id="ARBA00022481"/>
    </source>
</evidence>
<accession>A0A3M6R809</accession>
<comment type="subcellular location">
    <subcellularLocation>
        <location evidence="1">Cell inner membrane</location>
        <topology evidence="1">Single-pass membrane protein</topology>
    </subcellularLocation>
</comment>
<keyword evidence="5 8" id="KW-0812">Transmembrane</keyword>
<dbReference type="GO" id="GO:0015628">
    <property type="term" value="P:protein secretion by the type II secretion system"/>
    <property type="evidence" value="ECO:0007669"/>
    <property type="project" value="TreeGrafter"/>
</dbReference>
<evidence type="ECO:0000313" key="10">
    <source>
        <dbReference type="Proteomes" id="UP000281171"/>
    </source>
</evidence>
<dbReference type="SUPFAM" id="SSF54523">
    <property type="entry name" value="Pili subunits"/>
    <property type="match status" value="1"/>
</dbReference>
<evidence type="ECO:0000256" key="1">
    <source>
        <dbReference type="ARBA" id="ARBA00004377"/>
    </source>
</evidence>
<name>A0A3M6R809_9BURK</name>
<evidence type="ECO:0000256" key="4">
    <source>
        <dbReference type="ARBA" id="ARBA00022519"/>
    </source>
</evidence>
<evidence type="ECO:0000313" key="9">
    <source>
        <dbReference type="EMBL" id="RMX11364.1"/>
    </source>
</evidence>
<feature type="transmembrane region" description="Helical" evidence="8">
    <location>
        <begin position="23"/>
        <end position="48"/>
    </location>
</feature>
<dbReference type="EMBL" id="RDQK01000003">
    <property type="protein sequence ID" value="RMX11364.1"/>
    <property type="molecule type" value="Genomic_DNA"/>
</dbReference>
<dbReference type="PANTHER" id="PTHR39583:SF2">
    <property type="entry name" value="TYPE II SECRETION SYSTEM PROTEIN J"/>
    <property type="match status" value="1"/>
</dbReference>
<sequence>MAAQRRATALTSRKRHATRATKGFTLLEVLVVTALLSLVMLGLASSFYSLAQTENRVDARLDQSGQVRASMHFLDQVLGRIVARRRPGVQNMQEPLHWFEGQPQSLRWVGIMPARFGAGGRYFFQLTLEGGALVIRFTPWEDQRAFPAPEQMQARVLLSDVTHLAIQYRGEESNTIAWRGQWNRLQQLPSHVMLDIATASVALPSKIVPLRHTADMGLAYIPTSGGGN</sequence>
<gene>
    <name evidence="9" type="ORF">EBQ24_01405</name>
</gene>
<dbReference type="PROSITE" id="PS00409">
    <property type="entry name" value="PROKAR_NTER_METHYL"/>
    <property type="match status" value="1"/>
</dbReference>
<evidence type="ECO:0000256" key="7">
    <source>
        <dbReference type="ARBA" id="ARBA00023136"/>
    </source>
</evidence>
<keyword evidence="7 8" id="KW-0472">Membrane</keyword>
<dbReference type="InterPro" id="IPR045584">
    <property type="entry name" value="Pilin-like"/>
</dbReference>
<dbReference type="Proteomes" id="UP000281171">
    <property type="component" value="Unassembled WGS sequence"/>
</dbReference>
<evidence type="ECO:0000256" key="5">
    <source>
        <dbReference type="ARBA" id="ARBA00022692"/>
    </source>
</evidence>
<evidence type="ECO:0000256" key="2">
    <source>
        <dbReference type="ARBA" id="ARBA00022475"/>
    </source>
</evidence>
<reference evidence="9 10" key="1">
    <citation type="submission" date="2018-10" db="EMBL/GenBank/DDBJ databases">
        <title>Comamonadaceae CDC group NO-1 genome sequencing and assembly.</title>
        <authorList>
            <person name="Bernier A.-M."/>
            <person name="Bernard K."/>
        </authorList>
    </citation>
    <scope>NUCLEOTIDE SEQUENCE [LARGE SCALE GENOMIC DNA]</scope>
    <source>
        <strain evidence="9 10">NML180581</strain>
    </source>
</reference>
<keyword evidence="2" id="KW-1003">Cell membrane</keyword>
<dbReference type="Pfam" id="PF07963">
    <property type="entry name" value="N_methyl"/>
    <property type="match status" value="1"/>
</dbReference>
<comment type="caution">
    <text evidence="9">The sequence shown here is derived from an EMBL/GenBank/DDBJ whole genome shotgun (WGS) entry which is preliminary data.</text>
</comment>
<proteinExistence type="predicted"/>
<dbReference type="AlphaFoldDB" id="A0A3M6R809"/>
<keyword evidence="4" id="KW-0997">Cell inner membrane</keyword>
<evidence type="ECO:0000256" key="6">
    <source>
        <dbReference type="ARBA" id="ARBA00022989"/>
    </source>
</evidence>
<dbReference type="NCBIfam" id="TIGR02532">
    <property type="entry name" value="IV_pilin_GFxxxE"/>
    <property type="match status" value="1"/>
</dbReference>
<dbReference type="GO" id="GO:0005886">
    <property type="term" value="C:plasma membrane"/>
    <property type="evidence" value="ECO:0007669"/>
    <property type="project" value="UniProtKB-SubCell"/>
</dbReference>
<protein>
    <submittedName>
        <fullName evidence="9">Prepilin-type N-terminal cleavage/methylation domain-containing protein</fullName>
    </submittedName>
</protein>
<dbReference type="InterPro" id="IPR051621">
    <property type="entry name" value="T2SS_protein_J"/>
</dbReference>
<dbReference type="PANTHER" id="PTHR39583">
    <property type="entry name" value="TYPE II SECRETION SYSTEM PROTEIN J-RELATED"/>
    <property type="match status" value="1"/>
</dbReference>